<dbReference type="RefSeq" id="WP_136372053.1">
    <property type="nucleotide sequence ID" value="NZ_SSOB01000033.1"/>
</dbReference>
<gene>
    <name evidence="6" type="ORF">E6C55_22395</name>
</gene>
<sequence>MYDNHILTDVGCRNVWENGKKVGYGVNLKINYYRGLPLCCVDEIALEVDGEKVDPADMVVQHRGREYPYLEILKDDFPTDFYWVFGEMLRVVIKKENGIAQGRHQVKLKLATRRSYTPTMSATCEKTLTFA</sequence>
<evidence type="ECO:0000256" key="3">
    <source>
        <dbReference type="ARBA" id="ARBA00046336"/>
    </source>
</evidence>
<comment type="similarity">
    <text evidence="3">Belongs to the C-glycoside deglycosidase beta subunit family.</text>
</comment>
<proteinExistence type="inferred from homology"/>
<accession>A0A4S4BKQ5</accession>
<comment type="caution">
    <text evidence="6">The sequence shown here is derived from an EMBL/GenBank/DDBJ whole genome shotgun (WGS) entry which is preliminary data.</text>
</comment>
<keyword evidence="2" id="KW-0119">Carbohydrate metabolism</keyword>
<protein>
    <recommendedName>
        <fullName evidence="4">C-deglycosylation enzyme beta subunit</fullName>
    </recommendedName>
</protein>
<evidence type="ECO:0000313" key="6">
    <source>
        <dbReference type="EMBL" id="THF75221.1"/>
    </source>
</evidence>
<evidence type="ECO:0000256" key="1">
    <source>
        <dbReference type="ARBA" id="ARBA00023239"/>
    </source>
</evidence>
<organism evidence="6 7">
    <name type="scientific">Cohnella fermenti</name>
    <dbReference type="NCBI Taxonomy" id="2565925"/>
    <lineage>
        <taxon>Bacteria</taxon>
        <taxon>Bacillati</taxon>
        <taxon>Bacillota</taxon>
        <taxon>Bacilli</taxon>
        <taxon>Bacillales</taxon>
        <taxon>Paenibacillaceae</taxon>
        <taxon>Cohnella</taxon>
    </lineage>
</organism>
<dbReference type="Pfam" id="PF19906">
    <property type="entry name" value="CGDB"/>
    <property type="match status" value="1"/>
</dbReference>
<dbReference type="OrthoDB" id="1956341at2"/>
<keyword evidence="1" id="KW-0456">Lyase</keyword>
<evidence type="ECO:0000256" key="4">
    <source>
        <dbReference type="ARBA" id="ARBA00047208"/>
    </source>
</evidence>
<feature type="domain" description="C-glycoside deglycosidase beta subunit" evidence="5">
    <location>
        <begin position="2"/>
        <end position="116"/>
    </location>
</feature>
<reference evidence="6 7" key="1">
    <citation type="submission" date="2019-04" db="EMBL/GenBank/DDBJ databases">
        <title>Cohnella sp. nov. isolated from preserved vegetables.</title>
        <authorList>
            <person name="Lin S.-Y."/>
            <person name="Hung M.-H."/>
            <person name="Young C.-C."/>
        </authorList>
    </citation>
    <scope>NUCLEOTIDE SEQUENCE [LARGE SCALE GENOMIC DNA]</scope>
    <source>
        <strain evidence="6 7">CC-MHH1044</strain>
    </source>
</reference>
<evidence type="ECO:0000259" key="5">
    <source>
        <dbReference type="Pfam" id="PF19906"/>
    </source>
</evidence>
<dbReference type="GO" id="GO:0016829">
    <property type="term" value="F:lyase activity"/>
    <property type="evidence" value="ECO:0007669"/>
    <property type="project" value="UniProtKB-KW"/>
</dbReference>
<dbReference type="InterPro" id="IPR045959">
    <property type="entry name" value="CGDB"/>
</dbReference>
<dbReference type="EMBL" id="SSOB01000033">
    <property type="protein sequence ID" value="THF75221.1"/>
    <property type="molecule type" value="Genomic_DNA"/>
</dbReference>
<dbReference type="AlphaFoldDB" id="A0A4S4BKQ5"/>
<name>A0A4S4BKQ5_9BACL</name>
<evidence type="ECO:0000256" key="2">
    <source>
        <dbReference type="ARBA" id="ARBA00023277"/>
    </source>
</evidence>
<evidence type="ECO:0000313" key="7">
    <source>
        <dbReference type="Proteomes" id="UP000310636"/>
    </source>
</evidence>
<keyword evidence="7" id="KW-1185">Reference proteome</keyword>
<dbReference type="Proteomes" id="UP000310636">
    <property type="component" value="Unassembled WGS sequence"/>
</dbReference>